<dbReference type="InterPro" id="IPR036614">
    <property type="entry name" value="RusA-like_sf"/>
</dbReference>
<gene>
    <name evidence="1" type="ORF">E3T48_00060</name>
</gene>
<dbReference type="GO" id="GO:0006310">
    <property type="term" value="P:DNA recombination"/>
    <property type="evidence" value="ECO:0007669"/>
    <property type="project" value="InterPro"/>
</dbReference>
<comment type="caution">
    <text evidence="1">The sequence shown here is derived from an EMBL/GenBank/DDBJ whole genome shotgun (WGS) entry which is preliminary data.</text>
</comment>
<organism evidence="1 2">
    <name type="scientific">Cryobacterium fucosi</name>
    <dbReference type="NCBI Taxonomy" id="1259157"/>
    <lineage>
        <taxon>Bacteria</taxon>
        <taxon>Bacillati</taxon>
        <taxon>Actinomycetota</taxon>
        <taxon>Actinomycetes</taxon>
        <taxon>Micrococcales</taxon>
        <taxon>Microbacteriaceae</taxon>
        <taxon>Cryobacterium</taxon>
    </lineage>
</organism>
<evidence type="ECO:0000313" key="2">
    <source>
        <dbReference type="Proteomes" id="UP000298313"/>
    </source>
</evidence>
<name>A0A4V3IW85_9MICO</name>
<dbReference type="GO" id="GO:0000287">
    <property type="term" value="F:magnesium ion binding"/>
    <property type="evidence" value="ECO:0007669"/>
    <property type="project" value="InterPro"/>
</dbReference>
<reference evidence="1 2" key="1">
    <citation type="submission" date="2019-03" db="EMBL/GenBank/DDBJ databases">
        <title>Genomics of glacier-inhabiting Cryobacterium strains.</title>
        <authorList>
            <person name="Liu Q."/>
            <person name="Xin Y.-H."/>
        </authorList>
    </citation>
    <scope>NUCLEOTIDE SEQUENCE [LARGE SCALE GENOMIC DNA]</scope>
    <source>
        <strain evidence="1 2">Hh4</strain>
    </source>
</reference>
<sequence length="162" mass="17850">MREVQSAGQVIPNSPPVEGVTVVLWDHVFTVFVPGEPGPQGSKIGFSKIGTTKVQMVEASKKVKPWRLAIVATCTGLVNAPIDDPVRIRRLYLFDRPKTVTREFPIGNEGDIDKLDRATFDGLVMAGVLRDDRLVVAGSHMKRYVTAGQKPGAWLRIEILPF</sequence>
<dbReference type="AlphaFoldDB" id="A0A4V3IW85"/>
<dbReference type="SUPFAM" id="SSF103084">
    <property type="entry name" value="Holliday junction resolvase RusA"/>
    <property type="match status" value="1"/>
</dbReference>
<proteinExistence type="predicted"/>
<dbReference type="GO" id="GO:0006281">
    <property type="term" value="P:DNA repair"/>
    <property type="evidence" value="ECO:0007669"/>
    <property type="project" value="InterPro"/>
</dbReference>
<evidence type="ECO:0000313" key="1">
    <source>
        <dbReference type="EMBL" id="TFD83957.1"/>
    </source>
</evidence>
<dbReference type="EMBL" id="SOHH01000003">
    <property type="protein sequence ID" value="TFD83957.1"/>
    <property type="molecule type" value="Genomic_DNA"/>
</dbReference>
<keyword evidence="2" id="KW-1185">Reference proteome</keyword>
<dbReference type="OrthoDB" id="3732467at2"/>
<accession>A0A4V3IW85</accession>
<dbReference type="Proteomes" id="UP000298313">
    <property type="component" value="Unassembled WGS sequence"/>
</dbReference>
<dbReference type="Gene3D" id="3.30.1330.70">
    <property type="entry name" value="Holliday junction resolvase RusA"/>
    <property type="match status" value="1"/>
</dbReference>
<protein>
    <submittedName>
        <fullName evidence="1">RusA family crossover junction endodeoxyribonuclease</fullName>
    </submittedName>
</protein>